<sequence>MHQIPHQTADGTGLLPPAGHRPARGVVELWLLRPDAAQLAAAERLLPLLDAEERARIDRCGDDERRASLLASHVSLRLLLGAYLGQAPDQVRVERAPCRGCGRPHGRPVVGAEPGLHFSLSHTNGMALLAFASTPVGVDVESLASVPGTELVPLLHPAEQRAIRALPPEDQERAFLHCFVRKEAYLKGTGDGLWAELDSFCVGFGGHGPSTLEPSALEPWAFAQVATEPTHGAAVALLMSGAVRPRMRRRDVQLPDWAMFVTHQENKPTSNA</sequence>
<dbReference type="GO" id="GO:0000287">
    <property type="term" value="F:magnesium ion binding"/>
    <property type="evidence" value="ECO:0007669"/>
    <property type="project" value="InterPro"/>
</dbReference>
<dbReference type="GO" id="GO:0019878">
    <property type="term" value="P:lysine biosynthetic process via aminoadipic acid"/>
    <property type="evidence" value="ECO:0007669"/>
    <property type="project" value="TreeGrafter"/>
</dbReference>
<organism evidence="4 5">
    <name type="scientific">Streptacidiphilus jiangxiensis</name>
    <dbReference type="NCBI Taxonomy" id="235985"/>
    <lineage>
        <taxon>Bacteria</taxon>
        <taxon>Bacillati</taxon>
        <taxon>Actinomycetota</taxon>
        <taxon>Actinomycetes</taxon>
        <taxon>Kitasatosporales</taxon>
        <taxon>Streptomycetaceae</taxon>
        <taxon>Streptacidiphilus</taxon>
    </lineage>
</organism>
<dbReference type="PANTHER" id="PTHR12215">
    <property type="entry name" value="PHOSPHOPANTETHEINE TRANSFERASE"/>
    <property type="match status" value="1"/>
</dbReference>
<reference evidence="5" key="1">
    <citation type="submission" date="2016-10" db="EMBL/GenBank/DDBJ databases">
        <authorList>
            <person name="Varghese N."/>
        </authorList>
    </citation>
    <scope>NUCLEOTIDE SEQUENCE [LARGE SCALE GENOMIC DNA]</scope>
    <source>
        <strain evidence="5">DSM 45096 / BCRC 16803 / CGMCC 4.1857 / CIP 109030 / JCM 12277 / KCTC 19219 / NBRC 100920 / 33214</strain>
    </source>
</reference>
<evidence type="ECO:0000256" key="1">
    <source>
        <dbReference type="ARBA" id="ARBA00010990"/>
    </source>
</evidence>
<dbReference type="AlphaFoldDB" id="A0A1H7IAQ4"/>
<dbReference type="InterPro" id="IPR008278">
    <property type="entry name" value="4-PPantetheinyl_Trfase_dom"/>
</dbReference>
<dbReference type="InterPro" id="IPR050559">
    <property type="entry name" value="P-Pant_transferase_sf"/>
</dbReference>
<dbReference type="GO" id="GO:0005829">
    <property type="term" value="C:cytosol"/>
    <property type="evidence" value="ECO:0007669"/>
    <property type="project" value="TreeGrafter"/>
</dbReference>
<evidence type="ECO:0000256" key="2">
    <source>
        <dbReference type="ARBA" id="ARBA00022679"/>
    </source>
</evidence>
<accession>A0A1H7IAQ4</accession>
<evidence type="ECO:0000259" key="3">
    <source>
        <dbReference type="Pfam" id="PF01648"/>
    </source>
</evidence>
<dbReference type="PANTHER" id="PTHR12215:SF10">
    <property type="entry name" value="L-AMINOADIPATE-SEMIALDEHYDE DEHYDROGENASE-PHOSPHOPANTETHEINYL TRANSFERASE"/>
    <property type="match status" value="1"/>
</dbReference>
<dbReference type="STRING" id="235985.SAMN05414137_102571"/>
<dbReference type="InterPro" id="IPR037143">
    <property type="entry name" value="4-PPantetheinyl_Trfase_dom_sf"/>
</dbReference>
<evidence type="ECO:0000313" key="4">
    <source>
        <dbReference type="EMBL" id="SEK59424.1"/>
    </source>
</evidence>
<gene>
    <name evidence="4" type="ORF">SAMN05414137_102571</name>
</gene>
<dbReference type="Pfam" id="PF01648">
    <property type="entry name" value="ACPS"/>
    <property type="match status" value="1"/>
</dbReference>
<keyword evidence="5" id="KW-1185">Reference proteome</keyword>
<dbReference type="EMBL" id="FOAZ01000002">
    <property type="protein sequence ID" value="SEK59424.1"/>
    <property type="molecule type" value="Genomic_DNA"/>
</dbReference>
<dbReference type="OrthoDB" id="190168at2"/>
<dbReference type="RefSeq" id="WP_052438428.1">
    <property type="nucleotide sequence ID" value="NZ_BBPN01000005.1"/>
</dbReference>
<feature type="domain" description="4'-phosphopantetheinyl transferase" evidence="3">
    <location>
        <begin position="135"/>
        <end position="213"/>
    </location>
</feature>
<name>A0A1H7IAQ4_STRJI</name>
<keyword evidence="2 4" id="KW-0808">Transferase</keyword>
<dbReference type="SUPFAM" id="SSF56214">
    <property type="entry name" value="4'-phosphopantetheinyl transferase"/>
    <property type="match status" value="2"/>
</dbReference>
<protein>
    <submittedName>
        <fullName evidence="4">4'-phosphopantetheinyl transferase</fullName>
    </submittedName>
</protein>
<dbReference type="GO" id="GO:0008897">
    <property type="term" value="F:holo-[acyl-carrier-protein] synthase activity"/>
    <property type="evidence" value="ECO:0007669"/>
    <property type="project" value="InterPro"/>
</dbReference>
<dbReference type="Gene3D" id="3.90.470.20">
    <property type="entry name" value="4'-phosphopantetheinyl transferase domain"/>
    <property type="match status" value="2"/>
</dbReference>
<comment type="similarity">
    <text evidence="1">Belongs to the P-Pant transferase superfamily. Gsp/Sfp/HetI/AcpT family.</text>
</comment>
<proteinExistence type="inferred from homology"/>
<dbReference type="eggNOG" id="COG2091">
    <property type="taxonomic scope" value="Bacteria"/>
</dbReference>
<dbReference type="Proteomes" id="UP000183015">
    <property type="component" value="Unassembled WGS sequence"/>
</dbReference>
<evidence type="ECO:0000313" key="5">
    <source>
        <dbReference type="Proteomes" id="UP000183015"/>
    </source>
</evidence>